<dbReference type="Pfam" id="PF00891">
    <property type="entry name" value="Methyltransf_2"/>
    <property type="match status" value="1"/>
</dbReference>
<dbReference type="Proteomes" id="UP000622552">
    <property type="component" value="Unassembled WGS sequence"/>
</dbReference>
<dbReference type="SUPFAM" id="SSF53335">
    <property type="entry name" value="S-adenosyl-L-methionine-dependent methyltransferases"/>
    <property type="match status" value="1"/>
</dbReference>
<dbReference type="Gene3D" id="1.10.10.10">
    <property type="entry name" value="Winged helix-like DNA-binding domain superfamily/Winged helix DNA-binding domain"/>
    <property type="match status" value="1"/>
</dbReference>
<keyword evidence="1 7" id="KW-0489">Methyltransferase</keyword>
<dbReference type="InterPro" id="IPR036388">
    <property type="entry name" value="WH-like_DNA-bd_sf"/>
</dbReference>
<evidence type="ECO:0000256" key="4">
    <source>
        <dbReference type="PIRSR" id="PIRSR005739-1"/>
    </source>
</evidence>
<evidence type="ECO:0000256" key="1">
    <source>
        <dbReference type="ARBA" id="ARBA00022603"/>
    </source>
</evidence>
<feature type="domain" description="O-methyltransferase dimerisation" evidence="6">
    <location>
        <begin position="14"/>
        <end position="91"/>
    </location>
</feature>
<dbReference type="InterPro" id="IPR036390">
    <property type="entry name" value="WH_DNA-bd_sf"/>
</dbReference>
<dbReference type="PANTHER" id="PTHR43712:SF2">
    <property type="entry name" value="O-METHYLTRANSFERASE CICE"/>
    <property type="match status" value="1"/>
</dbReference>
<dbReference type="InterPro" id="IPR001077">
    <property type="entry name" value="COMT_C"/>
</dbReference>
<evidence type="ECO:0000259" key="6">
    <source>
        <dbReference type="Pfam" id="PF08100"/>
    </source>
</evidence>
<dbReference type="AlphaFoldDB" id="A0A8J7KVC4"/>
<evidence type="ECO:0000313" key="7">
    <source>
        <dbReference type="EMBL" id="MBG6135137.1"/>
    </source>
</evidence>
<dbReference type="SUPFAM" id="SSF46785">
    <property type="entry name" value="Winged helix' DNA-binding domain"/>
    <property type="match status" value="1"/>
</dbReference>
<dbReference type="EMBL" id="JADOUF010000001">
    <property type="protein sequence ID" value="MBG6135137.1"/>
    <property type="molecule type" value="Genomic_DNA"/>
</dbReference>
<dbReference type="GO" id="GO:0008171">
    <property type="term" value="F:O-methyltransferase activity"/>
    <property type="evidence" value="ECO:0007669"/>
    <property type="project" value="InterPro"/>
</dbReference>
<evidence type="ECO:0000259" key="5">
    <source>
        <dbReference type="Pfam" id="PF00891"/>
    </source>
</evidence>
<evidence type="ECO:0000256" key="2">
    <source>
        <dbReference type="ARBA" id="ARBA00022679"/>
    </source>
</evidence>
<dbReference type="InterPro" id="IPR029063">
    <property type="entry name" value="SAM-dependent_MTases_sf"/>
</dbReference>
<keyword evidence="2" id="KW-0808">Transferase</keyword>
<dbReference type="PROSITE" id="PS51683">
    <property type="entry name" value="SAM_OMT_II"/>
    <property type="match status" value="1"/>
</dbReference>
<dbReference type="GO" id="GO:0046983">
    <property type="term" value="F:protein dimerization activity"/>
    <property type="evidence" value="ECO:0007669"/>
    <property type="project" value="InterPro"/>
</dbReference>
<comment type="caution">
    <text evidence="7">The sequence shown here is derived from an EMBL/GenBank/DDBJ whole genome shotgun (WGS) entry which is preliminary data.</text>
</comment>
<evidence type="ECO:0000313" key="8">
    <source>
        <dbReference type="Proteomes" id="UP000622552"/>
    </source>
</evidence>
<accession>A0A8J7KVC4</accession>
<keyword evidence="3" id="KW-0949">S-adenosyl-L-methionine</keyword>
<dbReference type="CDD" id="cd02440">
    <property type="entry name" value="AdoMet_MTases"/>
    <property type="match status" value="1"/>
</dbReference>
<proteinExistence type="predicted"/>
<evidence type="ECO:0000256" key="3">
    <source>
        <dbReference type="ARBA" id="ARBA00022691"/>
    </source>
</evidence>
<keyword evidence="8" id="KW-1185">Reference proteome</keyword>
<dbReference type="InterPro" id="IPR012967">
    <property type="entry name" value="COMT_dimerisation"/>
</dbReference>
<organism evidence="7 8">
    <name type="scientific">Longispora fulva</name>
    <dbReference type="NCBI Taxonomy" id="619741"/>
    <lineage>
        <taxon>Bacteria</taxon>
        <taxon>Bacillati</taxon>
        <taxon>Actinomycetota</taxon>
        <taxon>Actinomycetes</taxon>
        <taxon>Micromonosporales</taxon>
        <taxon>Micromonosporaceae</taxon>
        <taxon>Longispora</taxon>
    </lineage>
</organism>
<dbReference type="Gene3D" id="3.40.50.150">
    <property type="entry name" value="Vaccinia Virus protein VP39"/>
    <property type="match status" value="1"/>
</dbReference>
<dbReference type="PANTHER" id="PTHR43712">
    <property type="entry name" value="PUTATIVE (AFU_ORTHOLOGUE AFUA_4G14580)-RELATED"/>
    <property type="match status" value="1"/>
</dbReference>
<protein>
    <submittedName>
        <fullName evidence="7">Cyclopropane fatty-acyl-phospholipid synthase-like methyltransferase</fullName>
    </submittedName>
</protein>
<dbReference type="PIRSF" id="PIRSF005739">
    <property type="entry name" value="O-mtase"/>
    <property type="match status" value="1"/>
</dbReference>
<feature type="domain" description="O-methyltransferase C-terminal" evidence="5">
    <location>
        <begin position="112"/>
        <end position="321"/>
    </location>
</feature>
<dbReference type="RefSeq" id="WP_233472597.1">
    <property type="nucleotide sequence ID" value="NZ_BONS01000003.1"/>
</dbReference>
<reference evidence="7" key="1">
    <citation type="submission" date="2020-11" db="EMBL/GenBank/DDBJ databases">
        <title>Sequencing the genomes of 1000 actinobacteria strains.</title>
        <authorList>
            <person name="Klenk H.-P."/>
        </authorList>
    </citation>
    <scope>NUCLEOTIDE SEQUENCE</scope>
    <source>
        <strain evidence="7">DSM 45356</strain>
    </source>
</reference>
<dbReference type="GO" id="GO:0032259">
    <property type="term" value="P:methylation"/>
    <property type="evidence" value="ECO:0007669"/>
    <property type="project" value="UniProtKB-KW"/>
</dbReference>
<dbReference type="Pfam" id="PF08100">
    <property type="entry name" value="Dimerisation"/>
    <property type="match status" value="1"/>
</dbReference>
<feature type="active site" description="Proton acceptor" evidence="4">
    <location>
        <position position="249"/>
    </location>
</feature>
<gene>
    <name evidence="7" type="ORF">IW245_001331</name>
</gene>
<dbReference type="InterPro" id="IPR016461">
    <property type="entry name" value="COMT-like"/>
</dbReference>
<name>A0A8J7KVC4_9ACTN</name>
<sequence>MTTSADIGTPMELMSLMQGVWAAKTVAVAHEIGVFEHLSDGQPMALAELARLCDIAHRPAEAVVTTCTALGLLEFDGGECRLTPVAAEYLVEGKPYYFGPAVALFDHHYAGWMRLGRAIRDNRPSTWDDEATETIFDQDDSTFKQRFWQGMYAMSSFTTREMARAHDFSGVRRILDVGGGVGAHDIELCRHYPELRATVYDLALVCEMTQKRIAEEGLADRVSVHPGDFFKDETLPGGHDAVLFSMILHDWSERDNRMLLGKAFAALPSGGTVMVAELLVDDDRTGPLPAALMDVAMVANTREGRNYTAGEYQEWMRQVGFTDVRTVRFDAPAANGLVLGTRP</sequence>